<name>A0ABX7N6I6_9BACT</name>
<gene>
    <name evidence="3" type="ORF">JY572_38100</name>
</gene>
<feature type="region of interest" description="Disordered" evidence="1">
    <location>
        <begin position="116"/>
        <end position="136"/>
    </location>
</feature>
<evidence type="ECO:0000259" key="2">
    <source>
        <dbReference type="Pfam" id="PF03819"/>
    </source>
</evidence>
<dbReference type="Pfam" id="PF03819">
    <property type="entry name" value="MazG"/>
    <property type="match status" value="1"/>
</dbReference>
<dbReference type="Proteomes" id="UP000663090">
    <property type="component" value="Chromosome"/>
</dbReference>
<dbReference type="Gene3D" id="1.10.287.1080">
    <property type="entry name" value="MazG-like"/>
    <property type="match status" value="1"/>
</dbReference>
<dbReference type="SUPFAM" id="SSF101386">
    <property type="entry name" value="all-alpha NTP pyrophosphatases"/>
    <property type="match status" value="1"/>
</dbReference>
<organism evidence="3 4">
    <name type="scientific">Myxococcus landrumensis</name>
    <dbReference type="NCBI Taxonomy" id="2813577"/>
    <lineage>
        <taxon>Bacteria</taxon>
        <taxon>Pseudomonadati</taxon>
        <taxon>Myxococcota</taxon>
        <taxon>Myxococcia</taxon>
        <taxon>Myxococcales</taxon>
        <taxon>Cystobacterineae</taxon>
        <taxon>Myxococcaceae</taxon>
        <taxon>Myxococcus</taxon>
    </lineage>
</organism>
<dbReference type="RefSeq" id="WP_206715862.1">
    <property type="nucleotide sequence ID" value="NZ_CP071091.1"/>
</dbReference>
<keyword evidence="4" id="KW-1185">Reference proteome</keyword>
<feature type="domain" description="NTP pyrophosphohydrolase MazG-like" evidence="2">
    <location>
        <begin position="34"/>
        <end position="102"/>
    </location>
</feature>
<evidence type="ECO:0000313" key="4">
    <source>
        <dbReference type="Proteomes" id="UP000663090"/>
    </source>
</evidence>
<dbReference type="CDD" id="cd11541">
    <property type="entry name" value="NTP-PPase_u4"/>
    <property type="match status" value="1"/>
</dbReference>
<dbReference type="PIRSF" id="PIRSF006639">
    <property type="entry name" value="UCP006639_pph"/>
    <property type="match status" value="1"/>
</dbReference>
<evidence type="ECO:0000313" key="3">
    <source>
        <dbReference type="EMBL" id="QSQ14068.1"/>
    </source>
</evidence>
<evidence type="ECO:0000256" key="1">
    <source>
        <dbReference type="SAM" id="MobiDB-lite"/>
    </source>
</evidence>
<proteinExistence type="predicted"/>
<dbReference type="InterPro" id="IPR004518">
    <property type="entry name" value="MazG-like_dom"/>
</dbReference>
<dbReference type="EMBL" id="CP071091">
    <property type="protein sequence ID" value="QSQ14068.1"/>
    <property type="molecule type" value="Genomic_DNA"/>
</dbReference>
<reference evidence="3 4" key="1">
    <citation type="submission" date="2021-02" db="EMBL/GenBank/DDBJ databases">
        <title>De Novo genome assembly of isolated myxobacteria.</title>
        <authorList>
            <person name="Stevens D.C."/>
        </authorList>
    </citation>
    <scope>NUCLEOTIDE SEQUENCE [LARGE SCALE GENOMIC DNA]</scope>
    <source>
        <strain evidence="3 4">SCHIC003</strain>
    </source>
</reference>
<sequence length="136" mass="14475">MTALNEYQLAALRTASIDNERPLDALGLARDALGLTGEAGECADLVKKHVGHGHALDKEKAAKELGDTLWYVAVIAARLGYTLETVAQMNVDKLRKRYPEGFSSAASIARVDVAPAETADSVDSKPPSYFFGGDAP</sequence>
<accession>A0ABX7N6I6</accession>
<dbReference type="InterPro" id="IPR011379">
    <property type="entry name" value="MazG-related_GP37"/>
</dbReference>
<protein>
    <submittedName>
        <fullName evidence="3">Nucleoside triphosphate pyrophosphohydrolase family protein</fullName>
    </submittedName>
</protein>